<sequence length="146" mass="16632">MTAALGIAEVSEATGLTQDTLRWYEREGLIPRVERGSDGRRIYDDAAVRTIELIVRLRRTGMPVAEIRSFLAMYDEGAASHGRRMTMLRAHRERVLGQLAQLRQDLGALDAKIEHYRDLVERGLDCENRPIVDATTRLRQRQTEGN</sequence>
<evidence type="ECO:0000256" key="1">
    <source>
        <dbReference type="ARBA" id="ARBA00023125"/>
    </source>
</evidence>
<evidence type="ECO:0000259" key="2">
    <source>
        <dbReference type="PROSITE" id="PS50937"/>
    </source>
</evidence>
<dbReference type="AlphaFoldDB" id="A0A438BE86"/>
<dbReference type="Gene3D" id="1.10.1660.10">
    <property type="match status" value="1"/>
</dbReference>
<gene>
    <name evidence="3" type="ORF">EGT67_10940</name>
</gene>
<comment type="caution">
    <text evidence="3">The sequence shown here is derived from an EMBL/GenBank/DDBJ whole genome shotgun (WGS) entry which is preliminary data.</text>
</comment>
<proteinExistence type="predicted"/>
<organism evidence="3 4">
    <name type="scientific">Prescottella agglutinans</name>
    <dbReference type="NCBI Taxonomy" id="1644129"/>
    <lineage>
        <taxon>Bacteria</taxon>
        <taxon>Bacillati</taxon>
        <taxon>Actinomycetota</taxon>
        <taxon>Actinomycetes</taxon>
        <taxon>Mycobacteriales</taxon>
        <taxon>Nocardiaceae</taxon>
        <taxon>Prescottella</taxon>
    </lineage>
</organism>
<dbReference type="InterPro" id="IPR000551">
    <property type="entry name" value="MerR-type_HTH_dom"/>
</dbReference>
<reference evidence="3 4" key="1">
    <citation type="submission" date="2018-11" db="EMBL/GenBank/DDBJ databases">
        <title>Rhodococcus spongicola sp. nov. and Rhodococcus xishaensis sp. nov. from marine sponges.</title>
        <authorList>
            <person name="Li L."/>
            <person name="Lin H.W."/>
        </authorList>
    </citation>
    <scope>NUCLEOTIDE SEQUENCE [LARGE SCALE GENOMIC DNA]</scope>
    <source>
        <strain evidence="3 4">CCTCC AB2014297</strain>
    </source>
</reference>
<feature type="domain" description="HTH merR-type" evidence="2">
    <location>
        <begin position="4"/>
        <end position="73"/>
    </location>
</feature>
<dbReference type="OrthoDB" id="5242095at2"/>
<dbReference type="PANTHER" id="PTHR30204:SF98">
    <property type="entry name" value="HTH-TYPE TRANSCRIPTIONAL REGULATOR ADHR"/>
    <property type="match status" value="1"/>
</dbReference>
<dbReference type="GO" id="GO:0003700">
    <property type="term" value="F:DNA-binding transcription factor activity"/>
    <property type="evidence" value="ECO:0007669"/>
    <property type="project" value="InterPro"/>
</dbReference>
<dbReference type="Proteomes" id="UP000286208">
    <property type="component" value="Unassembled WGS sequence"/>
</dbReference>
<dbReference type="PANTHER" id="PTHR30204">
    <property type="entry name" value="REDOX-CYCLING DRUG-SENSING TRANSCRIPTIONAL ACTIVATOR SOXR"/>
    <property type="match status" value="1"/>
</dbReference>
<dbReference type="InterPro" id="IPR009061">
    <property type="entry name" value="DNA-bd_dom_put_sf"/>
</dbReference>
<dbReference type="PROSITE" id="PS50937">
    <property type="entry name" value="HTH_MERR_2"/>
    <property type="match status" value="1"/>
</dbReference>
<dbReference type="PROSITE" id="PS00552">
    <property type="entry name" value="HTH_MERR_1"/>
    <property type="match status" value="1"/>
</dbReference>
<dbReference type="Pfam" id="PF13411">
    <property type="entry name" value="MerR_1"/>
    <property type="match status" value="1"/>
</dbReference>
<protein>
    <submittedName>
        <fullName evidence="3">MerR family transcriptional regulator</fullName>
    </submittedName>
</protein>
<evidence type="ECO:0000313" key="3">
    <source>
        <dbReference type="EMBL" id="RVW09313.1"/>
    </source>
</evidence>
<evidence type="ECO:0000313" key="4">
    <source>
        <dbReference type="Proteomes" id="UP000286208"/>
    </source>
</evidence>
<dbReference type="SUPFAM" id="SSF46955">
    <property type="entry name" value="Putative DNA-binding domain"/>
    <property type="match status" value="1"/>
</dbReference>
<dbReference type="PRINTS" id="PR00040">
    <property type="entry name" value="HTHMERR"/>
</dbReference>
<name>A0A438BE86_9NOCA</name>
<accession>A0A438BE86</accession>
<dbReference type="CDD" id="cd01109">
    <property type="entry name" value="HTH_YyaN"/>
    <property type="match status" value="1"/>
</dbReference>
<keyword evidence="1" id="KW-0238">DNA-binding</keyword>
<dbReference type="EMBL" id="RKLP01000005">
    <property type="protein sequence ID" value="RVW09313.1"/>
    <property type="molecule type" value="Genomic_DNA"/>
</dbReference>
<dbReference type="GO" id="GO:0003677">
    <property type="term" value="F:DNA binding"/>
    <property type="evidence" value="ECO:0007669"/>
    <property type="project" value="UniProtKB-KW"/>
</dbReference>
<dbReference type="SMART" id="SM00422">
    <property type="entry name" value="HTH_MERR"/>
    <property type="match status" value="1"/>
</dbReference>
<keyword evidence="4" id="KW-1185">Reference proteome</keyword>
<dbReference type="RefSeq" id="WP_127916112.1">
    <property type="nucleotide sequence ID" value="NZ_RKLP01000005.1"/>
</dbReference>
<dbReference type="InterPro" id="IPR047057">
    <property type="entry name" value="MerR_fam"/>
</dbReference>